<keyword evidence="1" id="KW-1133">Transmembrane helix</keyword>
<evidence type="ECO:0000313" key="3">
    <source>
        <dbReference type="EMBL" id="BAU49593.1"/>
    </source>
</evidence>
<protein>
    <recommendedName>
        <fullName evidence="2">TraG N-terminal Proteobacteria domain-containing protein</fullName>
    </recommendedName>
</protein>
<evidence type="ECO:0000313" key="4">
    <source>
        <dbReference type="Proteomes" id="UP000218899"/>
    </source>
</evidence>
<accession>A0A1B4V7U3</accession>
<name>A0A1B4V7U3_9GAMM</name>
<feature type="transmembrane region" description="Helical" evidence="1">
    <location>
        <begin position="420"/>
        <end position="443"/>
    </location>
</feature>
<dbReference type="OrthoDB" id="6717612at2"/>
<keyword evidence="4" id="KW-1185">Reference proteome</keyword>
<proteinExistence type="predicted"/>
<feature type="transmembrane region" description="Helical" evidence="1">
    <location>
        <begin position="342"/>
        <end position="365"/>
    </location>
</feature>
<feature type="domain" description="TraG N-terminal Proteobacteria" evidence="2">
    <location>
        <begin position="3"/>
        <end position="462"/>
    </location>
</feature>
<evidence type="ECO:0000259" key="2">
    <source>
        <dbReference type="Pfam" id="PF07916"/>
    </source>
</evidence>
<feature type="transmembrane region" description="Helical" evidence="1">
    <location>
        <begin position="377"/>
        <end position="399"/>
    </location>
</feature>
<sequence length="1038" mass="110295">MWEIYSIGDAAYLEMILNAVAMITGTGDFQVAVKIAFLLGVMVVLFQAIAQGGRGINFGALLIGWILFSLLYGSTARVSITDVYSGQVRTVANVPYGVAAVGSIISQVSYQLTRIFETAFSTPAMTSTGFASSIQTLAKVRQGVVDPISLGRANSPNPNDDIFRSWQNYIKDCTLVGVDVNQKSIDSIYRTADPFEAVRFDSDLYGTQIFVNGTTTQPTCTQAWQTLRDVTTGTQFVPVLVEVLTAKLNERNMPNPMPADAAIASALTSLNQGAVSAQDYMLAAVLLPALEDAVVGKHLSEQAFTHAVMARDAVEKRNTQWAAEQSLFGTIVRPMMTFFEGFVYAVTPIMGFLIGLGQVGVMVAARYVLTLLWIQLWMPSLAIINLYISMVATTKMAALASAQQMPLPSFGGLYELDQMLANWISTGGMLAASVPAISLMLVYGASSVTAAHLARRLEGRDHIDEGIATPQTVSAGPVVASAAMYSRDMVGGMRYTGQEAVTPSMSISDNRAQALSTAFSDTATAENIFRHSKEIGRQVQASSARADRLVNDVISGIDGSAQWAQNERDGLAGILSGEFGMRAGGAAVGGGLQTKLQSTYGTERAAKIMEAIRNIEQTNGSKSIEALYKEAVTDDFKAGTANAWSNAMSEENRKAVTASTGTGMRSDVNLVQLSNQLANDVGLSKQLEEASRAVGVEGAAQDWARARVWAFGGDTTKAVAAGRLVALDNAAAAGDNKANAAVLTVVAAALGHGTSYRADMPSEKTAALESGQAQAQGDKIEGLVNGAMTSPSFAPDTHHAESRAEVAGARTAAFSKRGGQQEKMLLDNLARQLGTDGLVTGEASYARTATEVASGTLKSADDLTRYALQHGAQTFFAGVKGAAAGWQKGLDAVQGENARRAAAGERPLSIFESATMIAGQMEGTSRQEALRVYEGLRQAAVGYARESLGLTPAQAQYYAYQQTNTLGRLMNLGAEQVGLHTPKDEALRQAIFDEERGNAHSTDLIARGIAGTARSGNQQYLETVREINRVRQFSDKQP</sequence>
<dbReference type="Pfam" id="PF07916">
    <property type="entry name" value="TraG_N"/>
    <property type="match status" value="1"/>
</dbReference>
<gene>
    <name evidence="3" type="ORF">SVA_3045</name>
</gene>
<dbReference type="EMBL" id="AP014936">
    <property type="protein sequence ID" value="BAU49593.1"/>
    <property type="molecule type" value="Genomic_DNA"/>
</dbReference>
<feature type="transmembrane region" description="Helical" evidence="1">
    <location>
        <begin position="31"/>
        <end position="50"/>
    </location>
</feature>
<evidence type="ECO:0000256" key="1">
    <source>
        <dbReference type="SAM" id="Phobius"/>
    </source>
</evidence>
<dbReference type="RefSeq" id="WP_096461983.1">
    <property type="nucleotide sequence ID" value="NZ_AP014936.1"/>
</dbReference>
<keyword evidence="1" id="KW-0472">Membrane</keyword>
<dbReference type="KEGG" id="sva:SVA_3045"/>
<reference evidence="3 4" key="1">
    <citation type="submission" date="2015-08" db="EMBL/GenBank/DDBJ databases">
        <title>Complete genome sequence of Sulfurifustis variabilis.</title>
        <authorList>
            <person name="Miura A."/>
            <person name="Kojima H."/>
            <person name="Fukui M."/>
        </authorList>
    </citation>
    <scope>NUCLEOTIDE SEQUENCE [LARGE SCALE GENOMIC DNA]</scope>
    <source>
        <strain evidence="4">skN76</strain>
    </source>
</reference>
<dbReference type="InterPro" id="IPR012931">
    <property type="entry name" value="TraG_N_Proteobacteria"/>
</dbReference>
<feature type="transmembrane region" description="Helical" evidence="1">
    <location>
        <begin position="56"/>
        <end position="73"/>
    </location>
</feature>
<dbReference type="Proteomes" id="UP000218899">
    <property type="component" value="Chromosome"/>
</dbReference>
<dbReference type="AlphaFoldDB" id="A0A1B4V7U3"/>
<organism evidence="3 4">
    <name type="scientific">Sulfurifustis variabilis</name>
    <dbReference type="NCBI Taxonomy" id="1675686"/>
    <lineage>
        <taxon>Bacteria</taxon>
        <taxon>Pseudomonadati</taxon>
        <taxon>Pseudomonadota</taxon>
        <taxon>Gammaproteobacteria</taxon>
        <taxon>Acidiferrobacterales</taxon>
        <taxon>Acidiferrobacteraceae</taxon>
        <taxon>Sulfurifustis</taxon>
    </lineage>
</organism>
<keyword evidence="1" id="KW-0812">Transmembrane</keyword>